<dbReference type="SUPFAM" id="SSF46689">
    <property type="entry name" value="Homeodomain-like"/>
    <property type="match status" value="2"/>
</dbReference>
<feature type="domain" description="HTH araC/xylS-type" evidence="4">
    <location>
        <begin position="186"/>
        <end position="284"/>
    </location>
</feature>
<organism evidence="5 6">
    <name type="scientific">Paenibacillus prosopidis</name>
    <dbReference type="NCBI Taxonomy" id="630520"/>
    <lineage>
        <taxon>Bacteria</taxon>
        <taxon>Bacillati</taxon>
        <taxon>Bacillota</taxon>
        <taxon>Bacilli</taxon>
        <taxon>Bacillales</taxon>
        <taxon>Paenibacillaceae</taxon>
        <taxon>Paenibacillus</taxon>
    </lineage>
</organism>
<dbReference type="AlphaFoldDB" id="A0A368W738"/>
<dbReference type="GO" id="GO:0043565">
    <property type="term" value="F:sequence-specific DNA binding"/>
    <property type="evidence" value="ECO:0007669"/>
    <property type="project" value="InterPro"/>
</dbReference>
<gene>
    <name evidence="5" type="ORF">DFP97_105177</name>
</gene>
<dbReference type="PRINTS" id="PR00032">
    <property type="entry name" value="HTHARAC"/>
</dbReference>
<sequence>MNPYRKKFDAMTAFPFECVYRDTKSAQNELPDHFHDWYEVVFIYSGKGTFFIDQTFYDAVPGDVFMIPGNTIHRSFPDPEDPKTSTALFFNASLVHNPPLGDSFSYLRCFEQAKRRKAYKLSAGADEKRQLVMLIENIHMEETNKKPGYRQAILLQLQQILLLLGRTINPTDENQAVSTALPSWMTGILTYIDEHPGSPLGLAQLAKQASVTPAHFSRAFKKLTGLNVTEYVTTKRIIRAKELLIETDANISDIAERCGFESLPHFHRMFKKLTGMTPAHYKKNEN</sequence>
<dbReference type="InterPro" id="IPR037923">
    <property type="entry name" value="HTH-like"/>
</dbReference>
<name>A0A368W738_9BACL</name>
<evidence type="ECO:0000256" key="2">
    <source>
        <dbReference type="ARBA" id="ARBA00023125"/>
    </source>
</evidence>
<protein>
    <submittedName>
        <fullName evidence="5">AraC family transcriptional regulator</fullName>
    </submittedName>
</protein>
<keyword evidence="1" id="KW-0805">Transcription regulation</keyword>
<comment type="caution">
    <text evidence="5">The sequence shown here is derived from an EMBL/GenBank/DDBJ whole genome shotgun (WGS) entry which is preliminary data.</text>
</comment>
<dbReference type="PANTHER" id="PTHR43280">
    <property type="entry name" value="ARAC-FAMILY TRANSCRIPTIONAL REGULATOR"/>
    <property type="match status" value="1"/>
</dbReference>
<dbReference type="PANTHER" id="PTHR43280:SF28">
    <property type="entry name" value="HTH-TYPE TRANSCRIPTIONAL ACTIVATOR RHAS"/>
    <property type="match status" value="1"/>
</dbReference>
<evidence type="ECO:0000313" key="5">
    <source>
        <dbReference type="EMBL" id="RCW48992.1"/>
    </source>
</evidence>
<dbReference type="PROSITE" id="PS01124">
    <property type="entry name" value="HTH_ARAC_FAMILY_2"/>
    <property type="match status" value="1"/>
</dbReference>
<evidence type="ECO:0000259" key="4">
    <source>
        <dbReference type="PROSITE" id="PS01124"/>
    </source>
</evidence>
<dbReference type="InterPro" id="IPR018060">
    <property type="entry name" value="HTH_AraC"/>
</dbReference>
<proteinExistence type="predicted"/>
<dbReference type="SMART" id="SM00342">
    <property type="entry name" value="HTH_ARAC"/>
    <property type="match status" value="1"/>
</dbReference>
<evidence type="ECO:0000313" key="6">
    <source>
        <dbReference type="Proteomes" id="UP000252415"/>
    </source>
</evidence>
<evidence type="ECO:0000256" key="3">
    <source>
        <dbReference type="ARBA" id="ARBA00023163"/>
    </source>
</evidence>
<dbReference type="RefSeq" id="WP_181873431.1">
    <property type="nucleotide sequence ID" value="NZ_QPJD01000005.1"/>
</dbReference>
<dbReference type="Proteomes" id="UP000252415">
    <property type="component" value="Unassembled WGS sequence"/>
</dbReference>
<dbReference type="InterPro" id="IPR009057">
    <property type="entry name" value="Homeodomain-like_sf"/>
</dbReference>
<dbReference type="InterPro" id="IPR003313">
    <property type="entry name" value="AraC-bd"/>
</dbReference>
<dbReference type="EMBL" id="QPJD01000005">
    <property type="protein sequence ID" value="RCW48992.1"/>
    <property type="molecule type" value="Genomic_DNA"/>
</dbReference>
<dbReference type="InterPro" id="IPR018062">
    <property type="entry name" value="HTH_AraC-typ_CS"/>
</dbReference>
<accession>A0A368W738</accession>
<dbReference type="GO" id="GO:0003700">
    <property type="term" value="F:DNA-binding transcription factor activity"/>
    <property type="evidence" value="ECO:0007669"/>
    <property type="project" value="InterPro"/>
</dbReference>
<dbReference type="PROSITE" id="PS00041">
    <property type="entry name" value="HTH_ARAC_FAMILY_1"/>
    <property type="match status" value="1"/>
</dbReference>
<evidence type="ECO:0000256" key="1">
    <source>
        <dbReference type="ARBA" id="ARBA00023015"/>
    </source>
</evidence>
<reference evidence="5 6" key="1">
    <citation type="submission" date="2018-07" db="EMBL/GenBank/DDBJ databases">
        <title>Genomic Encyclopedia of Type Strains, Phase III (KMG-III): the genomes of soil and plant-associated and newly described type strains.</title>
        <authorList>
            <person name="Whitman W."/>
        </authorList>
    </citation>
    <scope>NUCLEOTIDE SEQUENCE [LARGE SCALE GENOMIC DNA]</scope>
    <source>
        <strain evidence="5 6">CECT 7506</strain>
    </source>
</reference>
<dbReference type="Gene3D" id="2.60.120.10">
    <property type="entry name" value="Jelly Rolls"/>
    <property type="match status" value="1"/>
</dbReference>
<dbReference type="SUPFAM" id="SSF51215">
    <property type="entry name" value="Regulatory protein AraC"/>
    <property type="match status" value="1"/>
</dbReference>
<dbReference type="Gene3D" id="1.10.10.60">
    <property type="entry name" value="Homeodomain-like"/>
    <property type="match status" value="2"/>
</dbReference>
<dbReference type="Pfam" id="PF12833">
    <property type="entry name" value="HTH_18"/>
    <property type="match status" value="1"/>
</dbReference>
<keyword evidence="2" id="KW-0238">DNA-binding</keyword>
<keyword evidence="3" id="KW-0804">Transcription</keyword>
<keyword evidence="6" id="KW-1185">Reference proteome</keyword>
<dbReference type="Pfam" id="PF02311">
    <property type="entry name" value="AraC_binding"/>
    <property type="match status" value="1"/>
</dbReference>
<dbReference type="InterPro" id="IPR020449">
    <property type="entry name" value="Tscrpt_reg_AraC-type_HTH"/>
</dbReference>
<dbReference type="InterPro" id="IPR014710">
    <property type="entry name" value="RmlC-like_jellyroll"/>
</dbReference>